<evidence type="ECO:0000313" key="2">
    <source>
        <dbReference type="EMBL" id="TQE28257.1"/>
    </source>
</evidence>
<dbReference type="InterPro" id="IPR011042">
    <property type="entry name" value="6-blade_b-propeller_TolB-like"/>
</dbReference>
<proteinExistence type="predicted"/>
<protein>
    <recommendedName>
        <fullName evidence="1">Conserved hypothetical protein CHP02391 domain-containing protein</fullName>
    </recommendedName>
</protein>
<gene>
    <name evidence="2" type="ORF">Sipo8835_26230</name>
</gene>
<dbReference type="Gene3D" id="2.60.40.1080">
    <property type="match status" value="1"/>
</dbReference>
<reference evidence="2 3" key="1">
    <citation type="submission" date="2019-03" db="EMBL/GenBank/DDBJ databases">
        <title>Comparative genomic analyses of the sweetpotato soil rot pathogen, Streptomyces ipomoeae.</title>
        <authorList>
            <person name="Ruschel Soares N."/>
            <person name="Badger J.H."/>
            <person name="Huguet-Tapia J.C."/>
            <person name="Clark C.A."/>
            <person name="Pettis G.S."/>
        </authorList>
    </citation>
    <scope>NUCLEOTIDE SEQUENCE [LARGE SCALE GENOMIC DNA]</scope>
    <source>
        <strain evidence="2 3">88-35</strain>
    </source>
</reference>
<dbReference type="InterPro" id="IPR012654">
    <property type="entry name" value="CHP02391"/>
</dbReference>
<dbReference type="EMBL" id="SPAZ01000214">
    <property type="protein sequence ID" value="TQE28257.1"/>
    <property type="molecule type" value="Genomic_DNA"/>
</dbReference>
<comment type="caution">
    <text evidence="2">The sequence shown here is derived from an EMBL/GenBank/DDBJ whole genome shotgun (WGS) entry which is preliminary data.</text>
</comment>
<dbReference type="Proteomes" id="UP000318720">
    <property type="component" value="Unassembled WGS sequence"/>
</dbReference>
<feature type="domain" description="Conserved hypothetical protein CHP02391" evidence="1">
    <location>
        <begin position="267"/>
        <end position="377"/>
    </location>
</feature>
<dbReference type="Pfam" id="PF09509">
    <property type="entry name" value="Hypoth_Ymh"/>
    <property type="match status" value="1"/>
</dbReference>
<accession>A0AAE8VZ76</accession>
<dbReference type="RefSeq" id="WP_141583981.1">
    <property type="nucleotide sequence ID" value="NZ_SPAZ01000214.1"/>
</dbReference>
<name>A0AAE8VZ76_9ACTN</name>
<dbReference type="AlphaFoldDB" id="A0AAE8VZ76"/>
<dbReference type="SUPFAM" id="SSF63825">
    <property type="entry name" value="YWTD domain"/>
    <property type="match status" value="1"/>
</dbReference>
<organism evidence="2 3">
    <name type="scientific">Streptomyces ipomoeae</name>
    <dbReference type="NCBI Taxonomy" id="103232"/>
    <lineage>
        <taxon>Bacteria</taxon>
        <taxon>Bacillati</taxon>
        <taxon>Actinomycetota</taxon>
        <taxon>Actinomycetes</taxon>
        <taxon>Kitasatosporales</taxon>
        <taxon>Streptomycetaceae</taxon>
        <taxon>Streptomyces</taxon>
    </lineage>
</organism>
<evidence type="ECO:0000259" key="1">
    <source>
        <dbReference type="Pfam" id="PF09509"/>
    </source>
</evidence>
<sequence length="915" mass="100045">MNQASGVNNADHLLLQLVYELMDQRGAWPTFTAVDLRADRDLGIEDAQAALIAVPSGYLSRPWQPHGFYDNDEVRLTLRGVAACAGGAKDLALLTQLVGWVVTLEREDTGNGESPLLAQSEDFAAYLKLPLGLAPPGDAERNASFEALDEVEQAEPTPEVVEARATLSRVRVLADLLPHFWRGVGWQQDEPWRWQYTVDRQRLRPYRHVSGIDALLEYAESQERERVATMEAANHPIETEGLPLASPGTTAPARGGDLDVLLTVLREEITEASADLVRTNRFDDAIFAAFRRVEHEVQQRTGNPSIGNDLIKLAFLERKQPIRITEREKDQDRLVELFGGAIGLFKGDRSHKDRPLLPCRSRHECLRLLAHASTLLDLLDRDIDRAPAVRGYEHRQGSTLTLWTDRASSQVDVWLDETTMLDKLSFQPGTLVVDVARVSPGEHRIHLVEGHRQGAAHTVWLTSAPGMSSWRRVIELNLRLYGDELGQQQLDVTGVRLACLEAGVASERVVPTREIYQVGHYVSWHWSNAEKTAATWVCDREGGPLRQVWDSSLLFVGQPVAPAHTRRLMNITMEPGHLRLRKGDKTPLRVLAHFTDGTATWTEPLDDPKVETGDEKTVTFRGGAVFAKAPGITTLRCLYAGCSAEAAVEVAAHPRGTVTELLTGLPPVAGIAYSPKGLVVSTHGTELWRVGTDGVYRLIAATPRLPMQYRGTDALAAREDGELAVRLQGSRGILVLHHGEKDADDYCSSHIVDPDCSGAPMAFAWDGEDLIVAVDSGAVHRVTMDGAATPLASVDGVPVALACSKDAVLVLCSPDTPASLDRYRSLWRIPRDGAPSTDMLVGQHLTGLSGVVCVGDDIYVSDFEGGRVLRLPTDDTSVLVTVADGLTNPLQLATDIQGGLYIAEFGAGAVRRILS</sequence>
<evidence type="ECO:0000313" key="3">
    <source>
        <dbReference type="Proteomes" id="UP000318720"/>
    </source>
</evidence>
<dbReference type="Gene3D" id="2.120.10.30">
    <property type="entry name" value="TolB, C-terminal domain"/>
    <property type="match status" value="1"/>
</dbReference>